<gene>
    <name evidence="2" type="ORF">F2Q69_00019750</name>
</gene>
<dbReference type="Pfam" id="PF05097">
    <property type="entry name" value="DUF688"/>
    <property type="match status" value="1"/>
</dbReference>
<sequence length="139" mass="15528">MRATSRGRCETSLRERLSSSGHRKCERLGPVALITSLQLERPRGVAAKPRYTARYIAGSVPFLWEEAPGKPRSSARKPQRTNQTRENRGVARCLDLPPPLLLPGEACKSSTANEPSPTTVLDGPYDFVAVHCRYRDRRL</sequence>
<name>A0A8S9PWV0_BRACR</name>
<dbReference type="PANTHER" id="PTHR34371">
    <property type="entry name" value="OS01G0551000 PROTEIN"/>
    <property type="match status" value="1"/>
</dbReference>
<protein>
    <submittedName>
        <fullName evidence="2">Uncharacterized protein</fullName>
    </submittedName>
</protein>
<dbReference type="InterPro" id="IPR007789">
    <property type="entry name" value="DUF688"/>
</dbReference>
<feature type="compositionally biased region" description="Basic and acidic residues" evidence="1">
    <location>
        <begin position="7"/>
        <end position="17"/>
    </location>
</feature>
<proteinExistence type="predicted"/>
<feature type="region of interest" description="Disordered" evidence="1">
    <location>
        <begin position="1"/>
        <end position="21"/>
    </location>
</feature>
<comment type="caution">
    <text evidence="2">The sequence shown here is derived from an EMBL/GenBank/DDBJ whole genome shotgun (WGS) entry which is preliminary data.</text>
</comment>
<dbReference type="EMBL" id="QGKX02001290">
    <property type="protein sequence ID" value="KAF3536045.1"/>
    <property type="molecule type" value="Genomic_DNA"/>
</dbReference>
<accession>A0A8S9PWV0</accession>
<evidence type="ECO:0000313" key="3">
    <source>
        <dbReference type="Proteomes" id="UP000712600"/>
    </source>
</evidence>
<dbReference type="AlphaFoldDB" id="A0A8S9PWV0"/>
<feature type="region of interest" description="Disordered" evidence="1">
    <location>
        <begin position="66"/>
        <end position="97"/>
    </location>
</feature>
<evidence type="ECO:0000313" key="2">
    <source>
        <dbReference type="EMBL" id="KAF3536045.1"/>
    </source>
</evidence>
<evidence type="ECO:0000256" key="1">
    <source>
        <dbReference type="SAM" id="MobiDB-lite"/>
    </source>
</evidence>
<dbReference type="Proteomes" id="UP000712600">
    <property type="component" value="Unassembled WGS sequence"/>
</dbReference>
<dbReference type="PANTHER" id="PTHR34371:SF18">
    <property type="entry name" value="(RAPE) HYPOTHETICAL PROTEIN"/>
    <property type="match status" value="1"/>
</dbReference>
<organism evidence="2 3">
    <name type="scientific">Brassica cretica</name>
    <name type="common">Mustard</name>
    <dbReference type="NCBI Taxonomy" id="69181"/>
    <lineage>
        <taxon>Eukaryota</taxon>
        <taxon>Viridiplantae</taxon>
        <taxon>Streptophyta</taxon>
        <taxon>Embryophyta</taxon>
        <taxon>Tracheophyta</taxon>
        <taxon>Spermatophyta</taxon>
        <taxon>Magnoliopsida</taxon>
        <taxon>eudicotyledons</taxon>
        <taxon>Gunneridae</taxon>
        <taxon>Pentapetalae</taxon>
        <taxon>rosids</taxon>
        <taxon>malvids</taxon>
        <taxon>Brassicales</taxon>
        <taxon>Brassicaceae</taxon>
        <taxon>Brassiceae</taxon>
        <taxon>Brassica</taxon>
    </lineage>
</organism>
<reference evidence="2" key="1">
    <citation type="submission" date="2019-12" db="EMBL/GenBank/DDBJ databases">
        <title>Genome sequencing and annotation of Brassica cretica.</title>
        <authorList>
            <person name="Studholme D.J."/>
            <person name="Sarris P."/>
        </authorList>
    </citation>
    <scope>NUCLEOTIDE SEQUENCE</scope>
    <source>
        <strain evidence="2">PFS-109/04</strain>
        <tissue evidence="2">Leaf</tissue>
    </source>
</reference>